<dbReference type="GO" id="GO:0046464">
    <property type="term" value="P:acylglycerol catabolic process"/>
    <property type="evidence" value="ECO:0007669"/>
    <property type="project" value="TreeGrafter"/>
</dbReference>
<dbReference type="GO" id="GO:0036126">
    <property type="term" value="C:sperm flagellum"/>
    <property type="evidence" value="ECO:0007669"/>
    <property type="project" value="TreeGrafter"/>
</dbReference>
<dbReference type="AlphaFoldDB" id="A0A8K0G6R1"/>
<name>A0A8K0G6R1_IGNLU</name>
<evidence type="ECO:0000259" key="11">
    <source>
        <dbReference type="Pfam" id="PF00561"/>
    </source>
</evidence>
<keyword evidence="8" id="KW-0472">Membrane</keyword>
<evidence type="ECO:0000256" key="10">
    <source>
        <dbReference type="SAM" id="SignalP"/>
    </source>
</evidence>
<keyword evidence="3" id="KW-0719">Serine esterase</keyword>
<proteinExistence type="inferred from homology"/>
<dbReference type="PANTHER" id="PTHR10794">
    <property type="entry name" value="ABHYDROLASE DOMAIN-CONTAINING PROTEIN"/>
    <property type="match status" value="1"/>
</dbReference>
<dbReference type="GO" id="GO:0047372">
    <property type="term" value="F:monoacylglycerol lipase activity"/>
    <property type="evidence" value="ECO:0007669"/>
    <property type="project" value="TreeGrafter"/>
</dbReference>
<dbReference type="EMBL" id="VTPC01007750">
    <property type="protein sequence ID" value="KAF2893700.1"/>
    <property type="molecule type" value="Genomic_DNA"/>
</dbReference>
<keyword evidence="7" id="KW-1133">Transmembrane helix</keyword>
<sequence length="403" mass="45756">MSTALLAVVAVILCILFRVLNVNSQPQRPSIWCSDKNFLDIVLKISPLLQEPYIPTRLWGFSGHMQTILHSIIGRVRCPWPIGERVYLTLQDGTTLTYDVYQPLDNSYEDEITVAICPGIGNTSESVYIRTFVHWAQCHGYRCAVLNHVGALRSVPVTSPRIFSYGNTSDFSEMISNLLDKYHNTKIVCVGFSLGGNLVTKYMGETDRDRPSHIIGAISVCQGYCAIEGTKWLLNWQNFRRFYLYIMTENMKSIILRHRHVLLTEEMKNRHKLNEHEIISAATLPELDDAYTRRVHNFNTITELYSWSSSVNYLNNIDTPMVFINAKDDPIVPEPLLEPIKSFASKRNDTLYLEVAHGGHLGFYEGGLIYPNPVTWLDRTLVALVGGLVLKHNISSKKTAQAF</sequence>
<dbReference type="InterPro" id="IPR000952">
    <property type="entry name" value="AB_hydrolase_4_CS"/>
</dbReference>
<dbReference type="InterPro" id="IPR050960">
    <property type="entry name" value="AB_hydrolase_4_sf"/>
</dbReference>
<keyword evidence="6" id="KW-0735">Signal-anchor</keyword>
<evidence type="ECO:0000256" key="6">
    <source>
        <dbReference type="ARBA" id="ARBA00022968"/>
    </source>
</evidence>
<dbReference type="GO" id="GO:0008126">
    <property type="term" value="F:acetylesterase activity"/>
    <property type="evidence" value="ECO:0007669"/>
    <property type="project" value="TreeGrafter"/>
</dbReference>
<feature type="domain" description="AB hydrolase-1" evidence="11">
    <location>
        <begin position="114"/>
        <end position="366"/>
    </location>
</feature>
<organism evidence="12 13">
    <name type="scientific">Ignelater luminosus</name>
    <name type="common">Cucubano</name>
    <name type="synonym">Pyrophorus luminosus</name>
    <dbReference type="NCBI Taxonomy" id="2038154"/>
    <lineage>
        <taxon>Eukaryota</taxon>
        <taxon>Metazoa</taxon>
        <taxon>Ecdysozoa</taxon>
        <taxon>Arthropoda</taxon>
        <taxon>Hexapoda</taxon>
        <taxon>Insecta</taxon>
        <taxon>Pterygota</taxon>
        <taxon>Neoptera</taxon>
        <taxon>Endopterygota</taxon>
        <taxon>Coleoptera</taxon>
        <taxon>Polyphaga</taxon>
        <taxon>Elateriformia</taxon>
        <taxon>Elateroidea</taxon>
        <taxon>Elateridae</taxon>
        <taxon>Agrypninae</taxon>
        <taxon>Pyrophorini</taxon>
        <taxon>Ignelater</taxon>
    </lineage>
</organism>
<dbReference type="GO" id="GO:0097524">
    <property type="term" value="C:sperm plasma membrane"/>
    <property type="evidence" value="ECO:0007669"/>
    <property type="project" value="TreeGrafter"/>
</dbReference>
<keyword evidence="13" id="KW-1185">Reference proteome</keyword>
<dbReference type="Proteomes" id="UP000801492">
    <property type="component" value="Unassembled WGS sequence"/>
</dbReference>
<evidence type="ECO:0000313" key="13">
    <source>
        <dbReference type="Proteomes" id="UP000801492"/>
    </source>
</evidence>
<dbReference type="PROSITE" id="PS01133">
    <property type="entry name" value="UPF0017"/>
    <property type="match status" value="1"/>
</dbReference>
<feature type="active site" description="Charge relay system" evidence="9">
    <location>
        <position position="360"/>
    </location>
</feature>
<evidence type="ECO:0000313" key="12">
    <source>
        <dbReference type="EMBL" id="KAF2893700.1"/>
    </source>
</evidence>
<evidence type="ECO:0000256" key="4">
    <source>
        <dbReference type="ARBA" id="ARBA00022692"/>
    </source>
</evidence>
<evidence type="ECO:0000256" key="2">
    <source>
        <dbReference type="ARBA" id="ARBA00010884"/>
    </source>
</evidence>
<dbReference type="InterPro" id="IPR000073">
    <property type="entry name" value="AB_hydrolase_1"/>
</dbReference>
<evidence type="ECO:0000256" key="9">
    <source>
        <dbReference type="PIRSR" id="PIRSR005211-1"/>
    </source>
</evidence>
<dbReference type="OrthoDB" id="5954035at2759"/>
<gene>
    <name evidence="12" type="ORF">ILUMI_12473</name>
</gene>
<keyword evidence="5" id="KW-0378">Hydrolase</keyword>
<dbReference type="InterPro" id="IPR012020">
    <property type="entry name" value="ABHD4"/>
</dbReference>
<reference evidence="12" key="1">
    <citation type="submission" date="2019-08" db="EMBL/GenBank/DDBJ databases">
        <title>The genome of the North American firefly Photinus pyralis.</title>
        <authorList>
            <consortium name="Photinus pyralis genome working group"/>
            <person name="Fallon T.R."/>
            <person name="Sander Lower S.E."/>
            <person name="Weng J.-K."/>
        </authorList>
    </citation>
    <scope>NUCLEOTIDE SEQUENCE</scope>
    <source>
        <strain evidence="12">TRF0915ILg1</strain>
        <tissue evidence="12">Whole body</tissue>
    </source>
</reference>
<dbReference type="SUPFAM" id="SSF53474">
    <property type="entry name" value="alpha/beta-Hydrolases"/>
    <property type="match status" value="1"/>
</dbReference>
<dbReference type="GO" id="GO:0051792">
    <property type="term" value="P:medium-chain fatty acid biosynthetic process"/>
    <property type="evidence" value="ECO:0007669"/>
    <property type="project" value="TreeGrafter"/>
</dbReference>
<dbReference type="FunFam" id="3.40.50.1820:FF:000208">
    <property type="entry name" value="Adenosine deaminase CECR1-A"/>
    <property type="match status" value="1"/>
</dbReference>
<evidence type="ECO:0000256" key="8">
    <source>
        <dbReference type="ARBA" id="ARBA00023136"/>
    </source>
</evidence>
<feature type="signal peptide" evidence="10">
    <location>
        <begin position="1"/>
        <end position="24"/>
    </location>
</feature>
<feature type="chain" id="PRO_5035446453" description="AB hydrolase-1 domain-containing protein" evidence="10">
    <location>
        <begin position="25"/>
        <end position="403"/>
    </location>
</feature>
<evidence type="ECO:0000256" key="5">
    <source>
        <dbReference type="ARBA" id="ARBA00022801"/>
    </source>
</evidence>
<evidence type="ECO:0000256" key="7">
    <source>
        <dbReference type="ARBA" id="ARBA00022989"/>
    </source>
</evidence>
<dbReference type="InterPro" id="IPR029058">
    <property type="entry name" value="AB_hydrolase_fold"/>
</dbReference>
<keyword evidence="10" id="KW-0732">Signal</keyword>
<feature type="active site" description="Charge relay system" evidence="9">
    <location>
        <position position="193"/>
    </location>
</feature>
<dbReference type="GO" id="GO:0048240">
    <property type="term" value="P:sperm capacitation"/>
    <property type="evidence" value="ECO:0007669"/>
    <property type="project" value="TreeGrafter"/>
</dbReference>
<comment type="caution">
    <text evidence="12">The sequence shown here is derived from an EMBL/GenBank/DDBJ whole genome shotgun (WGS) entry which is preliminary data.</text>
</comment>
<dbReference type="GO" id="GO:0051793">
    <property type="term" value="P:medium-chain fatty acid catabolic process"/>
    <property type="evidence" value="ECO:0007669"/>
    <property type="project" value="TreeGrafter"/>
</dbReference>
<evidence type="ECO:0000256" key="3">
    <source>
        <dbReference type="ARBA" id="ARBA00022487"/>
    </source>
</evidence>
<comment type="similarity">
    <text evidence="2">Belongs to the AB hydrolase superfamily. AB hydrolase 4 family.</text>
</comment>
<dbReference type="GO" id="GO:0043401">
    <property type="term" value="P:steroid hormone receptor signaling pathway"/>
    <property type="evidence" value="ECO:0007669"/>
    <property type="project" value="TreeGrafter"/>
</dbReference>
<comment type="subcellular location">
    <subcellularLocation>
        <location evidence="1">Membrane</location>
        <topology evidence="1">Single-pass type II membrane protein</topology>
    </subcellularLocation>
</comment>
<accession>A0A8K0G6R1</accession>
<protein>
    <recommendedName>
        <fullName evidence="11">AB hydrolase-1 domain-containing protein</fullName>
    </recommendedName>
</protein>
<evidence type="ECO:0000256" key="1">
    <source>
        <dbReference type="ARBA" id="ARBA00004606"/>
    </source>
</evidence>
<dbReference type="PANTHER" id="PTHR10794:SF45">
    <property type="entry name" value="MONOACYLGLYCEROL LIPASE ABHD2"/>
    <property type="match status" value="1"/>
</dbReference>
<dbReference type="Gene3D" id="3.40.50.1820">
    <property type="entry name" value="alpha/beta hydrolase"/>
    <property type="match status" value="1"/>
</dbReference>
<feature type="active site" description="Charge relay system" evidence="9">
    <location>
        <position position="329"/>
    </location>
</feature>
<dbReference type="Pfam" id="PF00561">
    <property type="entry name" value="Abhydrolase_1"/>
    <property type="match status" value="1"/>
</dbReference>
<dbReference type="PIRSF" id="PIRSF005211">
    <property type="entry name" value="Ab_hydro_YheT"/>
    <property type="match status" value="1"/>
</dbReference>
<keyword evidence="4" id="KW-0812">Transmembrane</keyword>